<feature type="compositionally biased region" description="Low complexity" evidence="3">
    <location>
        <begin position="361"/>
        <end position="372"/>
    </location>
</feature>
<dbReference type="PANTHER" id="PTHR12526">
    <property type="entry name" value="GLYCOSYLTRANSFERASE"/>
    <property type="match status" value="1"/>
</dbReference>
<evidence type="ECO:0000259" key="4">
    <source>
        <dbReference type="Pfam" id="PF00534"/>
    </source>
</evidence>
<dbReference type="InterPro" id="IPR001296">
    <property type="entry name" value="Glyco_trans_1"/>
</dbReference>
<dbReference type="SUPFAM" id="SSF53756">
    <property type="entry name" value="UDP-Glycosyltransferase/glycogen phosphorylase"/>
    <property type="match status" value="1"/>
</dbReference>
<organism evidence="6 7">
    <name type="scientific">Paracoccus isoporae</name>
    <dbReference type="NCBI Taxonomy" id="591205"/>
    <lineage>
        <taxon>Bacteria</taxon>
        <taxon>Pseudomonadati</taxon>
        <taxon>Pseudomonadota</taxon>
        <taxon>Alphaproteobacteria</taxon>
        <taxon>Rhodobacterales</taxon>
        <taxon>Paracoccaceae</taxon>
        <taxon>Paracoccus</taxon>
    </lineage>
</organism>
<keyword evidence="1" id="KW-0328">Glycosyltransferase</keyword>
<evidence type="ECO:0000313" key="7">
    <source>
        <dbReference type="Proteomes" id="UP000199344"/>
    </source>
</evidence>
<evidence type="ECO:0000256" key="3">
    <source>
        <dbReference type="SAM" id="MobiDB-lite"/>
    </source>
</evidence>
<dbReference type="OrthoDB" id="9790710at2"/>
<evidence type="ECO:0000256" key="1">
    <source>
        <dbReference type="ARBA" id="ARBA00022676"/>
    </source>
</evidence>
<dbReference type="InterPro" id="IPR028098">
    <property type="entry name" value="Glyco_trans_4-like_N"/>
</dbReference>
<evidence type="ECO:0000259" key="5">
    <source>
        <dbReference type="Pfam" id="PF13579"/>
    </source>
</evidence>
<proteinExistence type="predicted"/>
<dbReference type="EMBL" id="FNAH01000001">
    <property type="protein sequence ID" value="SDD38836.1"/>
    <property type="molecule type" value="Genomic_DNA"/>
</dbReference>
<feature type="domain" description="Glycosyl transferase family 1" evidence="4">
    <location>
        <begin position="177"/>
        <end position="330"/>
    </location>
</feature>
<gene>
    <name evidence="6" type="ORF">SAMN05421538_101510</name>
</gene>
<evidence type="ECO:0000313" key="6">
    <source>
        <dbReference type="EMBL" id="SDD38836.1"/>
    </source>
</evidence>
<sequence>MKILMIQAGFGAGGAEKVMAALAAHRATLGDEVHVAAMMMPEAGSFFAYPGSVRLHVMGPQRARGPLLQPRRAVDTGRLIRKLKPDLVVSFLTKVNCLTLIASAGTGVPVVISERNNPSAQSARVWRRLQKALMPRAAGIAMQTQDAADDLAPSQRDRARIIPNPCLPVDFSPAPPSETCRFVAVGRLTPQKGFDMLIDAFAALPRDLPATLDIFGQGGAHGALSQRIRDHGLEGRVRLAGLAPTARHWMSAGDVLVVSSRYEGFSNVLAEATCSGLPAIGFDCRYSVSEMIRHEENGLIVPDGDVMGLSQAMERISRNRELRRALGRSAHLMANRLKPAQIMSQWDELIDQAARQSPRVAPSQSAESAASS</sequence>
<dbReference type="Pfam" id="PF00534">
    <property type="entry name" value="Glycos_transf_1"/>
    <property type="match status" value="1"/>
</dbReference>
<dbReference type="AlphaFoldDB" id="A0A1G6UDT1"/>
<keyword evidence="2 6" id="KW-0808">Transferase</keyword>
<dbReference type="RefSeq" id="WP_090520531.1">
    <property type="nucleotide sequence ID" value="NZ_FNAH01000001.1"/>
</dbReference>
<keyword evidence="7" id="KW-1185">Reference proteome</keyword>
<evidence type="ECO:0000256" key="2">
    <source>
        <dbReference type="ARBA" id="ARBA00022679"/>
    </source>
</evidence>
<name>A0A1G6UDT1_9RHOB</name>
<dbReference type="GO" id="GO:0016757">
    <property type="term" value="F:glycosyltransferase activity"/>
    <property type="evidence" value="ECO:0007669"/>
    <property type="project" value="UniProtKB-KW"/>
</dbReference>
<dbReference type="STRING" id="591205.SAMN05421538_101510"/>
<protein>
    <submittedName>
        <fullName evidence="6">Glycosyltransferase involved in cell wall bisynthesis</fullName>
    </submittedName>
</protein>
<dbReference type="Pfam" id="PF13579">
    <property type="entry name" value="Glyco_trans_4_4"/>
    <property type="match status" value="1"/>
</dbReference>
<feature type="domain" description="Glycosyltransferase subfamily 4-like N-terminal" evidence="5">
    <location>
        <begin position="13"/>
        <end position="164"/>
    </location>
</feature>
<dbReference type="PANTHER" id="PTHR12526:SF510">
    <property type="entry name" value="D-INOSITOL 3-PHOSPHATE GLYCOSYLTRANSFERASE"/>
    <property type="match status" value="1"/>
</dbReference>
<dbReference type="Gene3D" id="3.40.50.2000">
    <property type="entry name" value="Glycogen Phosphorylase B"/>
    <property type="match status" value="2"/>
</dbReference>
<dbReference type="Proteomes" id="UP000199344">
    <property type="component" value="Unassembled WGS sequence"/>
</dbReference>
<feature type="region of interest" description="Disordered" evidence="3">
    <location>
        <begin position="353"/>
        <end position="372"/>
    </location>
</feature>
<reference evidence="6 7" key="1">
    <citation type="submission" date="2016-10" db="EMBL/GenBank/DDBJ databases">
        <authorList>
            <person name="de Groot N.N."/>
        </authorList>
    </citation>
    <scope>NUCLEOTIDE SEQUENCE [LARGE SCALE GENOMIC DNA]</scope>
    <source>
        <strain evidence="6 7">DSM 22220</strain>
    </source>
</reference>
<accession>A0A1G6UDT1</accession>